<protein>
    <submittedName>
        <fullName evidence="2">Uncharacterized protein</fullName>
    </submittedName>
</protein>
<gene>
    <name evidence="2" type="ORF">VNI00_001826</name>
</gene>
<comment type="caution">
    <text evidence="2">The sequence shown here is derived from an EMBL/GenBank/DDBJ whole genome shotgun (WGS) entry which is preliminary data.</text>
</comment>
<keyword evidence="3" id="KW-1185">Reference proteome</keyword>
<evidence type="ECO:0000313" key="3">
    <source>
        <dbReference type="Proteomes" id="UP001383192"/>
    </source>
</evidence>
<feature type="region of interest" description="Disordered" evidence="1">
    <location>
        <begin position="154"/>
        <end position="187"/>
    </location>
</feature>
<dbReference type="AlphaFoldDB" id="A0AAW0E4S5"/>
<reference evidence="2 3" key="1">
    <citation type="submission" date="2024-01" db="EMBL/GenBank/DDBJ databases">
        <title>A draft genome for a cacao thread blight-causing isolate of Paramarasmius palmivorus.</title>
        <authorList>
            <person name="Baruah I.K."/>
            <person name="Bukari Y."/>
            <person name="Amoako-Attah I."/>
            <person name="Meinhardt L.W."/>
            <person name="Bailey B.A."/>
            <person name="Cohen S.P."/>
        </authorList>
    </citation>
    <scope>NUCLEOTIDE SEQUENCE [LARGE SCALE GENOMIC DNA]</scope>
    <source>
        <strain evidence="2 3">GH-12</strain>
    </source>
</reference>
<sequence length="300" mass="33662">MSSYVKPTQRRKRGFTESATAYKRKFPEALSPEYATAARPQYHSGEYTYGKASAAVDEDIKHALYAQERAKARRAVLDASPRRAICASPAKSASSRSEVRTPVQPMNYDCRVPESPAYPSTAALDHYNFPPRSSAQDARAREMYHDQRFGHVRDSLTLPYHQSRNQAKSKLKPPTLTIQPPSPSSSLRRQVVVDQAGSVSSEFGWVIGSPPPRKAEPIKMYRESPKQLAPLQPFDPYLRPRADSLSAVLEDREVYDAPYAADELTPTTPNTRMRRMKSVNDIFSSINEKAQRLGLKTTIC</sequence>
<organism evidence="2 3">
    <name type="scientific">Paramarasmius palmivorus</name>
    <dbReference type="NCBI Taxonomy" id="297713"/>
    <lineage>
        <taxon>Eukaryota</taxon>
        <taxon>Fungi</taxon>
        <taxon>Dikarya</taxon>
        <taxon>Basidiomycota</taxon>
        <taxon>Agaricomycotina</taxon>
        <taxon>Agaricomycetes</taxon>
        <taxon>Agaricomycetidae</taxon>
        <taxon>Agaricales</taxon>
        <taxon>Marasmiineae</taxon>
        <taxon>Marasmiaceae</taxon>
        <taxon>Paramarasmius</taxon>
    </lineage>
</organism>
<name>A0AAW0E4S5_9AGAR</name>
<evidence type="ECO:0000256" key="1">
    <source>
        <dbReference type="SAM" id="MobiDB-lite"/>
    </source>
</evidence>
<dbReference type="EMBL" id="JAYKXP010000004">
    <property type="protein sequence ID" value="KAK7059199.1"/>
    <property type="molecule type" value="Genomic_DNA"/>
</dbReference>
<evidence type="ECO:0000313" key="2">
    <source>
        <dbReference type="EMBL" id="KAK7059199.1"/>
    </source>
</evidence>
<proteinExistence type="predicted"/>
<accession>A0AAW0E4S5</accession>
<dbReference type="Proteomes" id="UP001383192">
    <property type="component" value="Unassembled WGS sequence"/>
</dbReference>